<name>A0A7R9WH05_9STRA</name>
<accession>A0A7R9WH05</accession>
<evidence type="ECO:0000256" key="1">
    <source>
        <dbReference type="ARBA" id="ARBA00004370"/>
    </source>
</evidence>
<feature type="compositionally biased region" description="Polar residues" evidence="3">
    <location>
        <begin position="52"/>
        <end position="65"/>
    </location>
</feature>
<dbReference type="PROSITE" id="PS51778">
    <property type="entry name" value="VAST"/>
    <property type="match status" value="1"/>
</dbReference>
<sequence length="507" mass="56213">MVKGLADIAAQQAANAGVDLSPHPKAEDPFQLGAMGVDPRESASRHAEQSDTESIGNESSRTGSSGRDRAASLNDLQVFASYMVARWKKGKNLPVDGRLFITTEALKFKPIIGKSKKLVWKNLVVEKTKHRIKHAIKVSGSDEDGNQKTYVFTFLLPHRDACFDKIESMITNDGPHSCSDTEDEEEDMSHANASAVEPDGVLPKMEPIVKAKIKGVSVTDFFNIVWSEGNGNDHKPLYGPWLSSCGKNDVVVGQWEKEKDKAFLNEWCGEKYDMKRTVTFNFQGAFGHPEVTHTQHCRIEGSDRCVLAMTVRMKGIPFADCFEVEVRWVASRVGAKNLSLDAGLLVNFKKSCMVAGKIRKNTTAETKKAQTDLCETMKRACAAVSGESVVEDEVNPEELQQQSRELLPQSQKQDSRLVVLWLAFVAFISQILGLKNEKKWEPRGEIEQNIQTLSVKLGKIMESLQTSDEQHRKALGEDEKIKSEVKQVNASLEKVLGHLNGGGSKVR</sequence>
<proteinExistence type="predicted"/>
<reference evidence="5" key="1">
    <citation type="submission" date="2021-01" db="EMBL/GenBank/DDBJ databases">
        <authorList>
            <person name="Corre E."/>
            <person name="Pelletier E."/>
            <person name="Niang G."/>
            <person name="Scheremetjew M."/>
            <person name="Finn R."/>
            <person name="Kale V."/>
            <person name="Holt S."/>
            <person name="Cochrane G."/>
            <person name="Meng A."/>
            <person name="Brown T."/>
            <person name="Cohen L."/>
        </authorList>
    </citation>
    <scope>NUCLEOTIDE SEQUENCE</scope>
    <source>
        <strain evidence="5">CCMP147</strain>
    </source>
</reference>
<dbReference type="EMBL" id="HBED01042871">
    <property type="protein sequence ID" value="CAD8323154.1"/>
    <property type="molecule type" value="Transcribed_RNA"/>
</dbReference>
<keyword evidence="2" id="KW-0472">Membrane</keyword>
<feature type="compositionally biased region" description="Basic and acidic residues" evidence="3">
    <location>
        <begin position="38"/>
        <end position="49"/>
    </location>
</feature>
<evidence type="ECO:0000256" key="3">
    <source>
        <dbReference type="SAM" id="MobiDB-lite"/>
    </source>
</evidence>
<dbReference type="Pfam" id="PF16016">
    <property type="entry name" value="VASt"/>
    <property type="match status" value="1"/>
</dbReference>
<comment type="subcellular location">
    <subcellularLocation>
        <location evidence="1">Membrane</location>
    </subcellularLocation>
</comment>
<feature type="region of interest" description="Disordered" evidence="3">
    <location>
        <begin position="13"/>
        <end position="68"/>
    </location>
</feature>
<dbReference type="GO" id="GO:0016020">
    <property type="term" value="C:membrane"/>
    <property type="evidence" value="ECO:0007669"/>
    <property type="project" value="UniProtKB-SubCell"/>
</dbReference>
<evidence type="ECO:0000259" key="4">
    <source>
        <dbReference type="PROSITE" id="PS51778"/>
    </source>
</evidence>
<dbReference type="AlphaFoldDB" id="A0A7R9WH05"/>
<evidence type="ECO:0000256" key="2">
    <source>
        <dbReference type="ARBA" id="ARBA00023136"/>
    </source>
</evidence>
<dbReference type="PANTHER" id="PTHR47666:SF1">
    <property type="entry name" value="PROTEIN VASCULAR ASSOCIATED DEATH 1, CHLOROPLASTIC"/>
    <property type="match status" value="1"/>
</dbReference>
<feature type="domain" description="VASt" evidence="4">
    <location>
        <begin position="205"/>
        <end position="385"/>
    </location>
</feature>
<protein>
    <recommendedName>
        <fullName evidence="4">VASt domain-containing protein</fullName>
    </recommendedName>
</protein>
<gene>
    <name evidence="5" type="ORF">TDUB1175_LOCUS21572</name>
</gene>
<organism evidence="5">
    <name type="scientific">Pseudictyota dubia</name>
    <dbReference type="NCBI Taxonomy" id="2749911"/>
    <lineage>
        <taxon>Eukaryota</taxon>
        <taxon>Sar</taxon>
        <taxon>Stramenopiles</taxon>
        <taxon>Ochrophyta</taxon>
        <taxon>Bacillariophyta</taxon>
        <taxon>Mediophyceae</taxon>
        <taxon>Biddulphiophycidae</taxon>
        <taxon>Eupodiscales</taxon>
        <taxon>Odontellaceae</taxon>
        <taxon>Pseudictyota</taxon>
    </lineage>
</organism>
<dbReference type="PANTHER" id="PTHR47666">
    <property type="entry name" value="PROTEIN VASCULAR ASSOCIATED DEATH 1, CHLOROPLASTIC"/>
    <property type="match status" value="1"/>
</dbReference>
<dbReference type="InterPro" id="IPR031968">
    <property type="entry name" value="VASt"/>
</dbReference>
<evidence type="ECO:0000313" key="5">
    <source>
        <dbReference type="EMBL" id="CAD8323154.1"/>
    </source>
</evidence>